<reference evidence="2 3" key="1">
    <citation type="submission" date="2016-10" db="EMBL/GenBank/DDBJ databases">
        <authorList>
            <person name="de Groot N.N."/>
        </authorList>
    </citation>
    <scope>NUCLEOTIDE SEQUENCE [LARGE SCALE GENOMIC DNA]</scope>
    <source>
        <strain evidence="2 3">DSM 16213</strain>
    </source>
</reference>
<accession>A0A1H7ZV83</accession>
<proteinExistence type="predicted"/>
<evidence type="ECO:0008006" key="4">
    <source>
        <dbReference type="Google" id="ProtNLM"/>
    </source>
</evidence>
<feature type="signal peptide" evidence="1">
    <location>
        <begin position="1"/>
        <end position="28"/>
    </location>
</feature>
<organism evidence="2 3">
    <name type="scientific">Loktanella fryxellensis</name>
    <dbReference type="NCBI Taxonomy" id="245187"/>
    <lineage>
        <taxon>Bacteria</taxon>
        <taxon>Pseudomonadati</taxon>
        <taxon>Pseudomonadota</taxon>
        <taxon>Alphaproteobacteria</taxon>
        <taxon>Rhodobacterales</taxon>
        <taxon>Roseobacteraceae</taxon>
        <taxon>Loktanella</taxon>
    </lineage>
</organism>
<dbReference type="EMBL" id="FOCI01000002">
    <property type="protein sequence ID" value="SEM62350.1"/>
    <property type="molecule type" value="Genomic_DNA"/>
</dbReference>
<dbReference type="STRING" id="245187.SAMN04488003_102152"/>
<dbReference type="NCBIfam" id="NF038127">
    <property type="entry name" value="FDP_fam"/>
    <property type="match status" value="1"/>
</dbReference>
<gene>
    <name evidence="2" type="ORF">SAMN04488003_102152</name>
</gene>
<keyword evidence="3" id="KW-1185">Reference proteome</keyword>
<evidence type="ECO:0000313" key="2">
    <source>
        <dbReference type="EMBL" id="SEM62350.1"/>
    </source>
</evidence>
<protein>
    <recommendedName>
        <fullName evidence="4">Pre-peptidase C-terminal domain-containing protein</fullName>
    </recommendedName>
</protein>
<feature type="chain" id="PRO_5011743317" description="Pre-peptidase C-terminal domain-containing protein" evidence="1">
    <location>
        <begin position="29"/>
        <end position="419"/>
    </location>
</feature>
<dbReference type="AlphaFoldDB" id="A0A1H7ZV83"/>
<name>A0A1H7ZV83_9RHOB</name>
<evidence type="ECO:0000256" key="1">
    <source>
        <dbReference type="SAM" id="SignalP"/>
    </source>
</evidence>
<keyword evidence="1" id="KW-0732">Signal</keyword>
<evidence type="ECO:0000313" key="3">
    <source>
        <dbReference type="Proteomes" id="UP000199585"/>
    </source>
</evidence>
<dbReference type="RefSeq" id="WP_089898622.1">
    <property type="nucleotide sequence ID" value="NZ_FOCI01000002.1"/>
</dbReference>
<sequence>MPALRLKSIFVATTALTLSGLAATPSFAQDMDCGEAALGGQWIGGDADGSDVSALDTHAEQMALVLNGNAYVGLFSIGEATDVRIEAAGRGAGDPTMTLLDSTGAEVASDDDSGGNGASRIETALEPGTYCAVVRSYDDSPMTAFVRVGRPEMEALTTGMNDADDGMIDDGGSDASPEDIVAGCASGRDLGVFTTDALTYTDSADAAPYARFSVTEPRAVSLTATNSNADPVLTLRDMNGNEIAANDDFDGLDSRIDQTMPLETGEYCIGLDAISDTTLPIDVAVLAYDPAAALAALYDRGEASPPLDGSVDITDLGDLSGRLRQDVEATGTAKWFSVTLDTPGLLLVEAIAIGTDDDPWLAMYDDLGREVAFNDDTPPGTNAQIAERTQPGTYLIALKQVGDRAGIVRLVMERFAPVP</sequence>
<dbReference type="OrthoDB" id="7848279at2"/>
<dbReference type="Proteomes" id="UP000199585">
    <property type="component" value="Unassembled WGS sequence"/>
</dbReference>
<dbReference type="Gene3D" id="2.60.120.380">
    <property type="match status" value="3"/>
</dbReference>